<keyword evidence="2" id="KW-1185">Reference proteome</keyword>
<sequence length="105" mass="11973">MEKERPYRTLVWTTARAVRYLVCYVRCDNPKLGDNRVGPEAVNRRCSQKVLRNFAYDTSPSFPRPILIVPAYLPASRLPTSQFSPIIPPTHPSAKFIHLLPASHI</sequence>
<dbReference type="Proteomes" id="UP001412239">
    <property type="component" value="Unassembled WGS sequence"/>
</dbReference>
<evidence type="ECO:0000313" key="2">
    <source>
        <dbReference type="Proteomes" id="UP001412239"/>
    </source>
</evidence>
<proteinExistence type="predicted"/>
<organism evidence="1 2">
    <name type="scientific">Tuber aestivum</name>
    <name type="common">summer truffle</name>
    <dbReference type="NCBI Taxonomy" id="59557"/>
    <lineage>
        <taxon>Eukaryota</taxon>
        <taxon>Fungi</taxon>
        <taxon>Dikarya</taxon>
        <taxon>Ascomycota</taxon>
        <taxon>Pezizomycotina</taxon>
        <taxon>Pezizomycetes</taxon>
        <taxon>Pezizales</taxon>
        <taxon>Tuberaceae</taxon>
        <taxon>Tuber</taxon>
    </lineage>
</organism>
<evidence type="ECO:0000313" key="1">
    <source>
        <dbReference type="EMBL" id="CUS12514.1"/>
    </source>
</evidence>
<gene>
    <name evidence="1" type="ORF">GSTUAT00003348001</name>
</gene>
<feature type="non-terminal residue" evidence="1">
    <location>
        <position position="105"/>
    </location>
</feature>
<accession>A0A292PZF1</accession>
<reference evidence="1" key="1">
    <citation type="submission" date="2015-10" db="EMBL/GenBank/DDBJ databases">
        <authorList>
            <person name="Regsiter A."/>
            <person name="william w."/>
        </authorList>
    </citation>
    <scope>NUCLEOTIDE SEQUENCE</scope>
    <source>
        <strain evidence="1">Montdore</strain>
    </source>
</reference>
<dbReference type="EMBL" id="LN890989">
    <property type="protein sequence ID" value="CUS12514.1"/>
    <property type="molecule type" value="Genomic_DNA"/>
</dbReference>
<dbReference type="AlphaFoldDB" id="A0A292PZF1"/>
<protein>
    <submittedName>
        <fullName evidence="1">Uncharacterized protein</fullName>
    </submittedName>
</protein>
<name>A0A292PZF1_9PEZI</name>